<dbReference type="GO" id="GO:0032153">
    <property type="term" value="C:cell division site"/>
    <property type="evidence" value="ECO:0007669"/>
    <property type="project" value="TreeGrafter"/>
</dbReference>
<dbReference type="InterPro" id="IPR003494">
    <property type="entry name" value="SHS2_FtsA"/>
</dbReference>
<dbReference type="GO" id="GO:0051301">
    <property type="term" value="P:cell division"/>
    <property type="evidence" value="ECO:0007669"/>
    <property type="project" value="InterPro"/>
</dbReference>
<reference evidence="2" key="1">
    <citation type="submission" date="2019-04" db="EMBL/GenBank/DDBJ databases">
        <title>Evolution of Biomass-Degrading Anaerobic Consortia Revealed by Metagenomics.</title>
        <authorList>
            <person name="Peng X."/>
        </authorList>
    </citation>
    <scope>NUCLEOTIDE SEQUENCE</scope>
    <source>
        <strain evidence="2">SIG66</strain>
    </source>
</reference>
<dbReference type="SMART" id="SM00842">
    <property type="entry name" value="FtsA"/>
    <property type="match status" value="1"/>
</dbReference>
<name>A0A928DPT0_9BACT</name>
<organism evidence="2 3">
    <name type="scientific">Candidatus Avelusimicrobium gallicola</name>
    <dbReference type="NCBI Taxonomy" id="2562704"/>
    <lineage>
        <taxon>Bacteria</taxon>
        <taxon>Pseudomonadati</taxon>
        <taxon>Elusimicrobiota</taxon>
        <taxon>Elusimicrobia</taxon>
        <taxon>Elusimicrobiales</taxon>
        <taxon>Elusimicrobiaceae</taxon>
        <taxon>Candidatus Avelusimicrobium</taxon>
    </lineage>
</organism>
<evidence type="ECO:0000259" key="1">
    <source>
        <dbReference type="SMART" id="SM00842"/>
    </source>
</evidence>
<accession>A0A928DPT0</accession>
<feature type="domain" description="SHS2" evidence="1">
    <location>
        <begin position="5"/>
        <end position="193"/>
    </location>
</feature>
<dbReference type="Proteomes" id="UP000725649">
    <property type="component" value="Unassembled WGS sequence"/>
</dbReference>
<protein>
    <recommendedName>
        <fullName evidence="1">SHS2 domain-containing protein</fullName>
    </recommendedName>
</protein>
<dbReference type="SUPFAM" id="SSF53067">
    <property type="entry name" value="Actin-like ATPase domain"/>
    <property type="match status" value="1"/>
</dbReference>
<dbReference type="InterPro" id="IPR050696">
    <property type="entry name" value="FtsA/MreB"/>
</dbReference>
<dbReference type="GO" id="GO:0009898">
    <property type="term" value="C:cytoplasmic side of plasma membrane"/>
    <property type="evidence" value="ECO:0007669"/>
    <property type="project" value="TreeGrafter"/>
</dbReference>
<dbReference type="PANTHER" id="PTHR32432:SF4">
    <property type="entry name" value="CELL DIVISION PROTEIN FTSA"/>
    <property type="match status" value="1"/>
</dbReference>
<dbReference type="Pfam" id="PF02491">
    <property type="entry name" value="SHS2_FTSA"/>
    <property type="match status" value="1"/>
</dbReference>
<dbReference type="PANTHER" id="PTHR32432">
    <property type="entry name" value="CELL DIVISION PROTEIN FTSA-RELATED"/>
    <property type="match status" value="1"/>
</dbReference>
<dbReference type="EMBL" id="SUVG01000007">
    <property type="protein sequence ID" value="MBE6421717.1"/>
    <property type="molecule type" value="Genomic_DNA"/>
</dbReference>
<gene>
    <name evidence="2" type="ORF">E7027_06310</name>
</gene>
<proteinExistence type="predicted"/>
<sequence length="385" mass="42028">MNRNILSLDFYGNEITAVLAAQDEETNTLRLRHALRRPVKAFSGALVRDMVSAQEELTSIFTEIAEYVSESPALVVGVRGNFLSFKHTSGFKSIESRNRMITQAEIDAAIRNSVPVTLSDTLEVVDILPLSYTIDGNVGITNPKGMSGFTLEAETFISYALVTHLNNLNNVLTQSGCNAYQLMPTCVALGETILKAEEKQAGVLLLDLGEAATSALMYHKGALVDAWELPIGRHTLHEAVAELLQNDLETTKEILQDYEPGSDEIMDEVLEDAGIKLLEKLKKELVQSSLSYLRTPASQLVLCGAVADKNLLKLCKKVLGTRKTRLGIFEDLIDDCNATHPAYAGALSLLTHALERENNEQGVSQTKEPGLLDGLLSKLGLGQLF</sequence>
<dbReference type="InterPro" id="IPR043129">
    <property type="entry name" value="ATPase_NBD"/>
</dbReference>
<dbReference type="AlphaFoldDB" id="A0A928DPT0"/>
<evidence type="ECO:0000313" key="2">
    <source>
        <dbReference type="EMBL" id="MBE6421717.1"/>
    </source>
</evidence>
<evidence type="ECO:0000313" key="3">
    <source>
        <dbReference type="Proteomes" id="UP000725649"/>
    </source>
</evidence>
<comment type="caution">
    <text evidence="2">The sequence shown here is derived from an EMBL/GenBank/DDBJ whole genome shotgun (WGS) entry which is preliminary data.</text>
</comment>
<dbReference type="Gene3D" id="3.30.420.40">
    <property type="match status" value="1"/>
</dbReference>